<proteinExistence type="predicted"/>
<dbReference type="EMBL" id="JAAGOB010000005">
    <property type="protein sequence ID" value="NED95743.1"/>
    <property type="molecule type" value="Genomic_DNA"/>
</dbReference>
<comment type="caution">
    <text evidence="2">The sequence shown here is derived from an EMBL/GenBank/DDBJ whole genome shotgun (WGS) entry which is preliminary data.</text>
</comment>
<protein>
    <submittedName>
        <fullName evidence="2">Uncharacterized protein</fullName>
    </submittedName>
</protein>
<keyword evidence="1" id="KW-1133">Transmembrane helix</keyword>
<sequence>MSSTVTAARDLFGDPAAVGDTWIEPKALLMSVTWLIAIAAVFLPLAIRRFHRLSR</sequence>
<evidence type="ECO:0000313" key="2">
    <source>
        <dbReference type="EMBL" id="NED95743.1"/>
    </source>
</evidence>
<keyword evidence="1" id="KW-0812">Transmembrane</keyword>
<dbReference type="AlphaFoldDB" id="A0A6N9YL76"/>
<reference evidence="2 3" key="1">
    <citation type="submission" date="2020-02" db="EMBL/GenBank/DDBJ databases">
        <authorList>
            <person name="Li X.-J."/>
            <person name="Feng X.-M."/>
        </authorList>
    </citation>
    <scope>NUCLEOTIDE SEQUENCE [LARGE SCALE GENOMIC DNA]</scope>
    <source>
        <strain evidence="2 3">CGMCC 4.7225</strain>
    </source>
</reference>
<evidence type="ECO:0000313" key="3">
    <source>
        <dbReference type="Proteomes" id="UP000469185"/>
    </source>
</evidence>
<accession>A0A6N9YL76</accession>
<name>A0A6N9YL76_9ACTN</name>
<evidence type="ECO:0000256" key="1">
    <source>
        <dbReference type="SAM" id="Phobius"/>
    </source>
</evidence>
<gene>
    <name evidence="2" type="ORF">G1H11_10505</name>
</gene>
<organism evidence="2 3">
    <name type="scientific">Phytoactinopolyspora alkaliphila</name>
    <dbReference type="NCBI Taxonomy" id="1783498"/>
    <lineage>
        <taxon>Bacteria</taxon>
        <taxon>Bacillati</taxon>
        <taxon>Actinomycetota</taxon>
        <taxon>Actinomycetes</taxon>
        <taxon>Jiangellales</taxon>
        <taxon>Jiangellaceae</taxon>
        <taxon>Phytoactinopolyspora</taxon>
    </lineage>
</organism>
<feature type="transmembrane region" description="Helical" evidence="1">
    <location>
        <begin position="27"/>
        <end position="47"/>
    </location>
</feature>
<keyword evidence="3" id="KW-1185">Reference proteome</keyword>
<keyword evidence="1" id="KW-0472">Membrane</keyword>
<dbReference type="Proteomes" id="UP000469185">
    <property type="component" value="Unassembled WGS sequence"/>
</dbReference>